<evidence type="ECO:0000256" key="1">
    <source>
        <dbReference type="ARBA" id="ARBA00004651"/>
    </source>
</evidence>
<dbReference type="EMBL" id="CP033433">
    <property type="protein sequence ID" value="AYQ73024.1"/>
    <property type="molecule type" value="Genomic_DNA"/>
</dbReference>
<keyword evidence="4 7" id="KW-0812">Transmembrane</keyword>
<gene>
    <name evidence="9" type="ORF">EAV92_10885</name>
</gene>
<evidence type="ECO:0000256" key="4">
    <source>
        <dbReference type="ARBA" id="ARBA00022692"/>
    </source>
</evidence>
<dbReference type="AlphaFoldDB" id="A0A3G3JXR7"/>
<evidence type="ECO:0000256" key="2">
    <source>
        <dbReference type="ARBA" id="ARBA00022448"/>
    </source>
</evidence>
<evidence type="ECO:0000256" key="5">
    <source>
        <dbReference type="ARBA" id="ARBA00022989"/>
    </source>
</evidence>
<keyword evidence="3" id="KW-1003">Cell membrane</keyword>
<accession>A0A3G3JXR7</accession>
<feature type="transmembrane region" description="Helical" evidence="7">
    <location>
        <begin position="116"/>
        <end position="136"/>
    </location>
</feature>
<dbReference type="PROSITE" id="PS50928">
    <property type="entry name" value="ABC_TM1"/>
    <property type="match status" value="1"/>
</dbReference>
<feature type="transmembrane region" description="Helical" evidence="7">
    <location>
        <begin position="189"/>
        <end position="211"/>
    </location>
</feature>
<protein>
    <submittedName>
        <fullName evidence="9">Carbohydrate ABC transporter permease</fullName>
    </submittedName>
</protein>
<dbReference type="PANTHER" id="PTHR43744">
    <property type="entry name" value="ABC TRANSPORTER PERMEASE PROTEIN MG189-RELATED-RELATED"/>
    <property type="match status" value="1"/>
</dbReference>
<evidence type="ECO:0000256" key="7">
    <source>
        <dbReference type="RuleBase" id="RU363032"/>
    </source>
</evidence>
<dbReference type="SUPFAM" id="SSF161098">
    <property type="entry name" value="MetI-like"/>
    <property type="match status" value="1"/>
</dbReference>
<keyword evidence="2 7" id="KW-0813">Transport</keyword>
<dbReference type="CDD" id="cd06261">
    <property type="entry name" value="TM_PBP2"/>
    <property type="match status" value="1"/>
</dbReference>
<dbReference type="InterPro" id="IPR035906">
    <property type="entry name" value="MetI-like_sf"/>
</dbReference>
<dbReference type="GO" id="GO:0055085">
    <property type="term" value="P:transmembrane transport"/>
    <property type="evidence" value="ECO:0007669"/>
    <property type="project" value="InterPro"/>
</dbReference>
<evidence type="ECO:0000259" key="8">
    <source>
        <dbReference type="PROSITE" id="PS50928"/>
    </source>
</evidence>
<sequence length="283" mass="31680">MQARLVEHHSGKHQVVSSLMYAALVVFAVLMIFPMLWMAVSAFKPMDEIFSHPVTLVPKSPTLENFKGLFEAMPFARNLLNSAYVAVVSTAASLFFCALGGFGFAKYAFRFKGPLFLLLLGSMMIPQEVLMIPLYVEFQKLHWIDTHWGLIIPGMANAFGIFFMKQFIESLPEELMEAARIDGLGEFGIFTRIVLPIIRPAFASLGIIFFMNSWNNFLWPLILLKSEGMYTLTVAIYSITGGIREPFHIIMAGSFVSVLPLMIIFLIFQRQFIAGITSGAVKG</sequence>
<reference evidence="9 10" key="1">
    <citation type="submission" date="2018-10" db="EMBL/GenBank/DDBJ databases">
        <title>Genome Sequence of Cohnella sp.</title>
        <authorList>
            <person name="Srinivasan S."/>
            <person name="Kim M.K."/>
        </authorList>
    </citation>
    <scope>NUCLEOTIDE SEQUENCE [LARGE SCALE GENOMIC DNA]</scope>
    <source>
        <strain evidence="9 10">18JY8-7</strain>
    </source>
</reference>
<dbReference type="Gene3D" id="1.10.3720.10">
    <property type="entry name" value="MetI-like"/>
    <property type="match status" value="1"/>
</dbReference>
<proteinExistence type="inferred from homology"/>
<name>A0A3G3JXR7_9BACL</name>
<comment type="subcellular location">
    <subcellularLocation>
        <location evidence="1 7">Cell membrane</location>
        <topology evidence="1 7">Multi-pass membrane protein</topology>
    </subcellularLocation>
</comment>
<evidence type="ECO:0000256" key="6">
    <source>
        <dbReference type="ARBA" id="ARBA00023136"/>
    </source>
</evidence>
<evidence type="ECO:0000256" key="3">
    <source>
        <dbReference type="ARBA" id="ARBA00022475"/>
    </source>
</evidence>
<keyword evidence="10" id="KW-1185">Reference proteome</keyword>
<feature type="domain" description="ABC transmembrane type-1" evidence="8">
    <location>
        <begin position="79"/>
        <end position="268"/>
    </location>
</feature>
<feature type="transmembrane region" description="Helical" evidence="7">
    <location>
        <begin position="21"/>
        <end position="43"/>
    </location>
</feature>
<evidence type="ECO:0000313" key="9">
    <source>
        <dbReference type="EMBL" id="AYQ73024.1"/>
    </source>
</evidence>
<dbReference type="KEGG" id="coh:EAV92_10885"/>
<dbReference type="Proteomes" id="UP000269097">
    <property type="component" value="Chromosome"/>
</dbReference>
<evidence type="ECO:0000313" key="10">
    <source>
        <dbReference type="Proteomes" id="UP000269097"/>
    </source>
</evidence>
<organism evidence="9 10">
    <name type="scientific">Cohnella candidum</name>
    <dbReference type="NCBI Taxonomy" id="2674991"/>
    <lineage>
        <taxon>Bacteria</taxon>
        <taxon>Bacillati</taxon>
        <taxon>Bacillota</taxon>
        <taxon>Bacilli</taxon>
        <taxon>Bacillales</taxon>
        <taxon>Paenibacillaceae</taxon>
        <taxon>Cohnella</taxon>
    </lineage>
</organism>
<keyword evidence="5 7" id="KW-1133">Transmembrane helix</keyword>
<dbReference type="InterPro" id="IPR000515">
    <property type="entry name" value="MetI-like"/>
</dbReference>
<feature type="transmembrane region" description="Helical" evidence="7">
    <location>
        <begin position="217"/>
        <end position="237"/>
    </location>
</feature>
<feature type="transmembrane region" description="Helical" evidence="7">
    <location>
        <begin position="83"/>
        <end position="104"/>
    </location>
</feature>
<dbReference type="Pfam" id="PF00528">
    <property type="entry name" value="BPD_transp_1"/>
    <property type="match status" value="1"/>
</dbReference>
<feature type="transmembrane region" description="Helical" evidence="7">
    <location>
        <begin position="148"/>
        <end position="168"/>
    </location>
</feature>
<dbReference type="GO" id="GO:0005886">
    <property type="term" value="C:plasma membrane"/>
    <property type="evidence" value="ECO:0007669"/>
    <property type="project" value="UniProtKB-SubCell"/>
</dbReference>
<dbReference type="PANTHER" id="PTHR43744:SF8">
    <property type="entry name" value="SN-GLYCEROL-3-PHOSPHATE TRANSPORT SYSTEM PERMEASE PROTEIN UGPE"/>
    <property type="match status" value="1"/>
</dbReference>
<feature type="transmembrane region" description="Helical" evidence="7">
    <location>
        <begin position="249"/>
        <end position="268"/>
    </location>
</feature>
<dbReference type="RefSeq" id="WP_123041106.1">
    <property type="nucleotide sequence ID" value="NZ_CP033433.1"/>
</dbReference>
<comment type="similarity">
    <text evidence="7">Belongs to the binding-protein-dependent transport system permease family.</text>
</comment>
<keyword evidence="6 7" id="KW-0472">Membrane</keyword>